<keyword evidence="8" id="KW-1185">Reference proteome</keyword>
<dbReference type="InterPro" id="IPR029063">
    <property type="entry name" value="SAM-dependent_MTases_sf"/>
</dbReference>
<proteinExistence type="inferred from homology"/>
<evidence type="ECO:0000256" key="5">
    <source>
        <dbReference type="ARBA" id="ARBA00022691"/>
    </source>
</evidence>
<dbReference type="HAMAP" id="MF_00735">
    <property type="entry name" value="Methyltr_PrmA"/>
    <property type="match status" value="1"/>
</dbReference>
<evidence type="ECO:0000313" key="7">
    <source>
        <dbReference type="EMBL" id="TYP54982.1"/>
    </source>
</evidence>
<keyword evidence="5 6" id="KW-0949">S-adenosyl-L-methionine</keyword>
<dbReference type="Pfam" id="PF06325">
    <property type="entry name" value="PrmA"/>
    <property type="match status" value="1"/>
</dbReference>
<keyword evidence="7" id="KW-0689">Ribosomal protein</keyword>
<reference evidence="7 8" key="1">
    <citation type="submission" date="2019-07" db="EMBL/GenBank/DDBJ databases">
        <title>Genomic Encyclopedia of Type Strains, Phase I: the one thousand microbial genomes (KMG-I) project.</title>
        <authorList>
            <person name="Kyrpides N."/>
        </authorList>
    </citation>
    <scope>NUCLEOTIDE SEQUENCE [LARGE SCALE GENOMIC DNA]</scope>
    <source>
        <strain evidence="7 8">DSM 16647</strain>
    </source>
</reference>
<dbReference type="PANTHER" id="PTHR43648">
    <property type="entry name" value="ELECTRON TRANSFER FLAVOPROTEIN BETA SUBUNIT LYSINE METHYLTRANSFERASE"/>
    <property type="match status" value="1"/>
</dbReference>
<feature type="binding site" evidence="6">
    <location>
        <position position="202"/>
    </location>
    <ligand>
        <name>S-adenosyl-L-methionine</name>
        <dbReference type="ChEBI" id="CHEBI:59789"/>
    </ligand>
</feature>
<dbReference type="InterPro" id="IPR050078">
    <property type="entry name" value="Ribosomal_L11_MeTrfase_PrmA"/>
</dbReference>
<comment type="function">
    <text evidence="6">Methylates ribosomal protein L11.</text>
</comment>
<feature type="binding site" evidence="6">
    <location>
        <position position="245"/>
    </location>
    <ligand>
        <name>S-adenosyl-L-methionine</name>
        <dbReference type="ChEBI" id="CHEBI:59789"/>
    </ligand>
</feature>
<dbReference type="GO" id="GO:0032259">
    <property type="term" value="P:methylation"/>
    <property type="evidence" value="ECO:0007669"/>
    <property type="project" value="UniProtKB-KW"/>
</dbReference>
<evidence type="ECO:0000256" key="3">
    <source>
        <dbReference type="ARBA" id="ARBA00022603"/>
    </source>
</evidence>
<organism evidence="7 8">
    <name type="scientific">Thermosediminibacter litoriperuensis</name>
    <dbReference type="NCBI Taxonomy" id="291989"/>
    <lineage>
        <taxon>Bacteria</taxon>
        <taxon>Bacillati</taxon>
        <taxon>Bacillota</taxon>
        <taxon>Clostridia</taxon>
        <taxon>Thermosediminibacterales</taxon>
        <taxon>Thermosediminibacteraceae</taxon>
        <taxon>Thermosediminibacter</taxon>
    </lineage>
</organism>
<evidence type="ECO:0000256" key="6">
    <source>
        <dbReference type="HAMAP-Rule" id="MF_00735"/>
    </source>
</evidence>
<evidence type="ECO:0000256" key="2">
    <source>
        <dbReference type="ARBA" id="ARBA00022490"/>
    </source>
</evidence>
<accession>A0A5S5ATH6</accession>
<dbReference type="Gene3D" id="3.40.50.150">
    <property type="entry name" value="Vaccinia Virus protein VP39"/>
    <property type="match status" value="1"/>
</dbReference>
<comment type="caution">
    <text evidence="7">The sequence shown here is derived from an EMBL/GenBank/DDBJ whole genome shotgun (WGS) entry which is preliminary data.</text>
</comment>
<dbReference type="InterPro" id="IPR004498">
    <property type="entry name" value="Ribosomal_PrmA_MeTrfase"/>
</dbReference>
<dbReference type="NCBIfam" id="TIGR00406">
    <property type="entry name" value="prmA"/>
    <property type="match status" value="1"/>
</dbReference>
<feature type="binding site" evidence="6">
    <location>
        <position position="180"/>
    </location>
    <ligand>
        <name>S-adenosyl-L-methionine</name>
        <dbReference type="ChEBI" id="CHEBI:59789"/>
    </ligand>
</feature>
<evidence type="ECO:0000256" key="1">
    <source>
        <dbReference type="ARBA" id="ARBA00009741"/>
    </source>
</evidence>
<evidence type="ECO:0000313" key="8">
    <source>
        <dbReference type="Proteomes" id="UP000322294"/>
    </source>
</evidence>
<dbReference type="PIRSF" id="PIRSF000401">
    <property type="entry name" value="RPL11_MTase"/>
    <property type="match status" value="1"/>
</dbReference>
<keyword evidence="4 6" id="KW-0808">Transferase</keyword>
<name>A0A5S5ATH6_9FIRM</name>
<comment type="similarity">
    <text evidence="1 6">Belongs to the methyltransferase superfamily. PrmA family.</text>
</comment>
<keyword evidence="7" id="KW-0687">Ribonucleoprotein</keyword>
<dbReference type="RefSeq" id="WP_148867066.1">
    <property type="nucleotide sequence ID" value="NZ_VNHO01000011.1"/>
</dbReference>
<gene>
    <name evidence="6" type="primary">prmA</name>
    <name evidence="7" type="ORF">LZ11_01307</name>
</gene>
<dbReference type="EC" id="2.1.1.-" evidence="6"/>
<dbReference type="GO" id="GO:0016279">
    <property type="term" value="F:protein-lysine N-methyltransferase activity"/>
    <property type="evidence" value="ECO:0007669"/>
    <property type="project" value="RHEA"/>
</dbReference>
<dbReference type="AlphaFoldDB" id="A0A5S5ATH6"/>
<dbReference type="Proteomes" id="UP000322294">
    <property type="component" value="Unassembled WGS sequence"/>
</dbReference>
<dbReference type="OrthoDB" id="9785995at2"/>
<dbReference type="CDD" id="cd02440">
    <property type="entry name" value="AdoMet_MTases"/>
    <property type="match status" value="1"/>
</dbReference>
<dbReference type="PANTHER" id="PTHR43648:SF1">
    <property type="entry name" value="ELECTRON TRANSFER FLAVOPROTEIN BETA SUBUNIT LYSINE METHYLTRANSFERASE"/>
    <property type="match status" value="1"/>
</dbReference>
<dbReference type="SUPFAM" id="SSF53335">
    <property type="entry name" value="S-adenosyl-L-methionine-dependent methyltransferases"/>
    <property type="match status" value="1"/>
</dbReference>
<comment type="subcellular location">
    <subcellularLocation>
        <location evidence="6">Cytoplasm</location>
    </subcellularLocation>
</comment>
<protein>
    <recommendedName>
        <fullName evidence="6">Ribosomal protein L11 methyltransferase</fullName>
        <shortName evidence="6">L11 Mtase</shortName>
        <ecNumber evidence="6">2.1.1.-</ecNumber>
    </recommendedName>
</protein>
<sequence length="314" mass="34141">MKWIEIKVKTSTEAIEAISNILYEAGAAGVVIEDPKDLLNRDGETWEYVDIPEDIDFEQAVVTGYLPESARLNDILREIGQRIADLPRFGLDVGSGEMEVSFVDENDWANAWKAYYDTIHIGKRLVIKPSWLDYEPEREEVVIELDPGMAFGTGTHETTAMCLEFLEKYIEGGETVIDVGCGSGILSIAAAKLGAGKVLAVDKDEVAVKVARENIKRNDATQAVEVIKGEGLDGVDIKADIIVANIIADVIIDLAGAAASKLKNEGLFISSGIIKSRKESVYRALDRAGLVVIEEAEKGDWLALVSRKTLSGDG</sequence>
<keyword evidence="3 6" id="KW-0489">Methyltransferase</keyword>
<feature type="binding site" evidence="6">
    <location>
        <position position="159"/>
    </location>
    <ligand>
        <name>S-adenosyl-L-methionine</name>
        <dbReference type="ChEBI" id="CHEBI:59789"/>
    </ligand>
</feature>
<dbReference type="GO" id="GO:0005840">
    <property type="term" value="C:ribosome"/>
    <property type="evidence" value="ECO:0007669"/>
    <property type="project" value="UniProtKB-KW"/>
</dbReference>
<keyword evidence="2 6" id="KW-0963">Cytoplasm</keyword>
<dbReference type="EMBL" id="VNHO01000011">
    <property type="protein sequence ID" value="TYP54982.1"/>
    <property type="molecule type" value="Genomic_DNA"/>
</dbReference>
<comment type="catalytic activity">
    <reaction evidence="6">
        <text>L-lysyl-[protein] + 3 S-adenosyl-L-methionine = N(6),N(6),N(6)-trimethyl-L-lysyl-[protein] + 3 S-adenosyl-L-homocysteine + 3 H(+)</text>
        <dbReference type="Rhea" id="RHEA:54192"/>
        <dbReference type="Rhea" id="RHEA-COMP:9752"/>
        <dbReference type="Rhea" id="RHEA-COMP:13826"/>
        <dbReference type="ChEBI" id="CHEBI:15378"/>
        <dbReference type="ChEBI" id="CHEBI:29969"/>
        <dbReference type="ChEBI" id="CHEBI:57856"/>
        <dbReference type="ChEBI" id="CHEBI:59789"/>
        <dbReference type="ChEBI" id="CHEBI:61961"/>
    </reaction>
</comment>
<dbReference type="GO" id="GO:0005737">
    <property type="term" value="C:cytoplasm"/>
    <property type="evidence" value="ECO:0007669"/>
    <property type="project" value="UniProtKB-SubCell"/>
</dbReference>
<evidence type="ECO:0000256" key="4">
    <source>
        <dbReference type="ARBA" id="ARBA00022679"/>
    </source>
</evidence>